<proteinExistence type="predicted"/>
<evidence type="ECO:0000313" key="3">
    <source>
        <dbReference type="Proteomes" id="UP000261875"/>
    </source>
</evidence>
<feature type="chain" id="PRO_5016118515" description="Ornithine carbamoyltransferase" evidence="1">
    <location>
        <begin position="26"/>
        <end position="317"/>
    </location>
</feature>
<dbReference type="EMBL" id="CP021659">
    <property type="protein sequence ID" value="AWK15027.1"/>
    <property type="molecule type" value="Genomic_DNA"/>
</dbReference>
<keyword evidence="3" id="KW-1185">Reference proteome</keyword>
<protein>
    <recommendedName>
        <fullName evidence="4">Ornithine carbamoyltransferase</fullName>
    </recommendedName>
</protein>
<evidence type="ECO:0000313" key="2">
    <source>
        <dbReference type="EMBL" id="AWK15027.1"/>
    </source>
</evidence>
<dbReference type="AlphaFoldDB" id="A0A2U8I7E1"/>
<gene>
    <name evidence="2" type="ORF">CCS41_12015</name>
</gene>
<reference evidence="2 3" key="1">
    <citation type="submission" date="2017-05" db="EMBL/GenBank/DDBJ databases">
        <title>Genome sequence of Candidatus Fukatsuia symbiotica and Candidatus Hamiltonella defensa from Acyrthosiphon pisum strain 5D.</title>
        <authorList>
            <person name="Patel V.A."/>
            <person name="Chevignon G."/>
            <person name="Russell J.A."/>
            <person name="Oliver K.M."/>
        </authorList>
    </citation>
    <scope>NUCLEOTIDE SEQUENCE [LARGE SCALE GENOMIC DNA]</scope>
    <source>
        <strain evidence="2 3">5D</strain>
    </source>
</reference>
<evidence type="ECO:0008006" key="4">
    <source>
        <dbReference type="Google" id="ProtNLM"/>
    </source>
</evidence>
<dbReference type="RefSeq" id="WP_072550708.1">
    <property type="nucleotide sequence ID" value="NZ_FQSP02000026.1"/>
</dbReference>
<name>A0A2U8I7E1_9GAMM</name>
<keyword evidence="1" id="KW-0732">Signal</keyword>
<dbReference type="Proteomes" id="UP000261875">
    <property type="component" value="Chromosome"/>
</dbReference>
<sequence>MKLTLKTIAIATMTLVLWLSGYSNAIANTDDPVSEDDIFDSGFIPGTRISKETAPIQGRAPTISAPSNQKADAVDISRVSVIAGKITAGDSITLTYNFHDKDNDTDNSIVSWFYTLNEVDHSIPDASHVLGDRKKSGSSTIKIPPQAAGASVIKVSIQVASAYGYPRLGKLITIADISQHDDHIAANIGVVTLTGTHGGIFLATDNPQAGSGAQDYTRAEAPSVRVGQSYLFRAWVDSNSNGVWDATEADITANLKQIQWILHGNNQVATGNNPSSTLNKMAIPGATSDKYNVPVNSLSESGTVAGDQGFKLMVEFD</sequence>
<feature type="signal peptide" evidence="1">
    <location>
        <begin position="1"/>
        <end position="25"/>
    </location>
</feature>
<dbReference type="OrthoDB" id="6481149at2"/>
<dbReference type="KEGG" id="fsm:CCS41_12015"/>
<dbReference type="STRING" id="1878942.GCA_900128755_01500"/>
<evidence type="ECO:0000256" key="1">
    <source>
        <dbReference type="SAM" id="SignalP"/>
    </source>
</evidence>
<accession>A0A2U8I7E1</accession>
<organism evidence="2 3">
    <name type="scientific">Candidatus Fukatsuia symbiotica</name>
    <dbReference type="NCBI Taxonomy" id="1878942"/>
    <lineage>
        <taxon>Bacteria</taxon>
        <taxon>Pseudomonadati</taxon>
        <taxon>Pseudomonadota</taxon>
        <taxon>Gammaproteobacteria</taxon>
        <taxon>Enterobacterales</taxon>
        <taxon>Yersiniaceae</taxon>
        <taxon>Candidatus Fukatsuia</taxon>
    </lineage>
</organism>